<comment type="caution">
    <text evidence="3">The sequence shown here is derived from an EMBL/GenBank/DDBJ whole genome shotgun (WGS) entry which is preliminary data.</text>
</comment>
<accession>A0A5C7B4L2</accession>
<dbReference type="InterPro" id="IPR026881">
    <property type="entry name" value="WYL_dom"/>
</dbReference>
<dbReference type="PROSITE" id="PS52050">
    <property type="entry name" value="WYL"/>
    <property type="match status" value="1"/>
</dbReference>
<dbReference type="PANTHER" id="PTHR34580:SF9">
    <property type="entry name" value="SLL5097 PROTEIN"/>
    <property type="match status" value="1"/>
</dbReference>
<dbReference type="InterPro" id="IPR051534">
    <property type="entry name" value="CBASS_pafABC_assoc_protein"/>
</dbReference>
<dbReference type="AlphaFoldDB" id="A0A5C7B4L2"/>
<dbReference type="OrthoDB" id="43316at2"/>
<evidence type="ECO:0000313" key="4">
    <source>
        <dbReference type="Proteomes" id="UP000321938"/>
    </source>
</evidence>
<dbReference type="Proteomes" id="UP000321938">
    <property type="component" value="Unassembled WGS sequence"/>
</dbReference>
<evidence type="ECO:0000259" key="1">
    <source>
        <dbReference type="Pfam" id="PF13280"/>
    </source>
</evidence>
<dbReference type="RefSeq" id="WP_147232036.1">
    <property type="nucleotide sequence ID" value="NZ_VOSB01000026.1"/>
</dbReference>
<keyword evidence="4" id="KW-1185">Reference proteome</keyword>
<evidence type="ECO:0000313" key="3">
    <source>
        <dbReference type="EMBL" id="TXE15713.1"/>
    </source>
</evidence>
<gene>
    <name evidence="3" type="ORF">ES692_15660</name>
</gene>
<dbReference type="PANTHER" id="PTHR34580">
    <property type="match status" value="1"/>
</dbReference>
<dbReference type="EMBL" id="VOSB01000026">
    <property type="protein sequence ID" value="TXE15713.1"/>
    <property type="molecule type" value="Genomic_DNA"/>
</dbReference>
<evidence type="ECO:0000259" key="2">
    <source>
        <dbReference type="Pfam" id="PF25583"/>
    </source>
</evidence>
<organism evidence="3 4">
    <name type="scientific">Psychroserpens burtonensis</name>
    <dbReference type="NCBI Taxonomy" id="49278"/>
    <lineage>
        <taxon>Bacteria</taxon>
        <taxon>Pseudomonadati</taxon>
        <taxon>Bacteroidota</taxon>
        <taxon>Flavobacteriia</taxon>
        <taxon>Flavobacteriales</taxon>
        <taxon>Flavobacteriaceae</taxon>
        <taxon>Psychroserpens</taxon>
    </lineage>
</organism>
<sequence>MKTRSKLIILKRIVSDDVVLSKEDMLSALKQNDIQVSMRTLERYIKELNTGFFIEYASEKGGYIKHALIENDEVELFMHLLNVELMSQTVVEGLQKKLISKNTIVLSTKNNFKGIAYVQPILEAIEKNKTLKFLYHTQFVDAKKRHVIPQFLKEYRNRWYLIGLDLNKGEAVRTFGLDRIANLALGEKLNFKRDIDNRLLFEDMLGVDTRSINGNYKTPITIKFKAFDTLPNYFKTLPFHKSQQIEEDTNDYTLFSIKLFPNYEFKQHIYLYSPNIQIIEPQWLAEQIQNDLERTIARYK</sequence>
<protein>
    <submittedName>
        <fullName evidence="3">WYL domain-containing protein</fullName>
    </submittedName>
</protein>
<feature type="domain" description="WCX" evidence="2">
    <location>
        <begin position="231"/>
        <end position="294"/>
    </location>
</feature>
<dbReference type="Pfam" id="PF25583">
    <property type="entry name" value="WCX"/>
    <property type="match status" value="1"/>
</dbReference>
<name>A0A5C7B4L2_9FLAO</name>
<proteinExistence type="predicted"/>
<dbReference type="Pfam" id="PF13280">
    <property type="entry name" value="WYL"/>
    <property type="match status" value="1"/>
</dbReference>
<dbReference type="InterPro" id="IPR057727">
    <property type="entry name" value="WCX_dom"/>
</dbReference>
<reference evidence="3 4" key="1">
    <citation type="submission" date="2019-08" db="EMBL/GenBank/DDBJ databases">
        <title>Genome of Psychroserpens burtonensis ACAM 167.</title>
        <authorList>
            <person name="Bowman J.P."/>
        </authorList>
    </citation>
    <scope>NUCLEOTIDE SEQUENCE [LARGE SCALE GENOMIC DNA]</scope>
    <source>
        <strain evidence="3 4">ACAM 167</strain>
    </source>
</reference>
<feature type="domain" description="WYL" evidence="1">
    <location>
        <begin position="117"/>
        <end position="183"/>
    </location>
</feature>